<dbReference type="SUPFAM" id="SSF88713">
    <property type="entry name" value="Glycoside hydrolase/deacetylase"/>
    <property type="match status" value="1"/>
</dbReference>
<dbReference type="AlphaFoldDB" id="B2A5B4"/>
<gene>
    <name evidence="3" type="ordered locus">Nther_0351</name>
</gene>
<protein>
    <submittedName>
        <fullName evidence="3">Polysaccharide deacetylase</fullName>
    </submittedName>
</protein>
<dbReference type="InParanoid" id="B2A5B4"/>
<dbReference type="eggNOG" id="COG0726">
    <property type="taxonomic scope" value="Bacteria"/>
</dbReference>
<sequence>MGKEIVERGHELENHSLTHPHMTNLEKEQIEHEVERVHHQIVDLTGHEPELFRAPFGDYNNLLIDTLEEMNYYPIQWSLDSMDWQAPDADYIEKKVMDDVGAGDIILFHNNATYTPEALDTILEQLIGEGEEEGYEIVPISELIYKDNYEIDTNTGVQKHESTSIDLENSDLDEND</sequence>
<dbReference type="HOGENOM" id="CLU_1703423_0_0_9"/>
<dbReference type="EMBL" id="CP001034">
    <property type="protein sequence ID" value="ACB83948.1"/>
    <property type="molecule type" value="Genomic_DNA"/>
</dbReference>
<dbReference type="Gene3D" id="3.20.20.370">
    <property type="entry name" value="Glycoside hydrolase/deacetylase"/>
    <property type="match status" value="1"/>
</dbReference>
<feature type="region of interest" description="Disordered" evidence="1">
    <location>
        <begin position="155"/>
        <end position="176"/>
    </location>
</feature>
<dbReference type="PANTHER" id="PTHR10587:SF128">
    <property type="entry name" value="POLYSACCHARIDE DEACETYLASE PDAB-RELATED"/>
    <property type="match status" value="1"/>
</dbReference>
<dbReference type="GO" id="GO:0016020">
    <property type="term" value="C:membrane"/>
    <property type="evidence" value="ECO:0007669"/>
    <property type="project" value="TreeGrafter"/>
</dbReference>
<dbReference type="Pfam" id="PF01522">
    <property type="entry name" value="Polysacc_deac_1"/>
    <property type="match status" value="1"/>
</dbReference>
<dbReference type="InterPro" id="IPR011330">
    <property type="entry name" value="Glyco_hydro/deAcase_b/a-brl"/>
</dbReference>
<proteinExistence type="predicted"/>
<dbReference type="InterPro" id="IPR050248">
    <property type="entry name" value="Polysacc_deacetylase_ArnD"/>
</dbReference>
<reference evidence="3 4" key="2">
    <citation type="journal article" date="2011" name="J. Bacteriol.">
        <title>Complete genome sequence of the anaerobic, halophilic alkalithermophile Natranaerobius thermophilus JW/NM-WN-LF.</title>
        <authorList>
            <person name="Zhao B."/>
            <person name="Mesbah N.M."/>
            <person name="Dalin E."/>
            <person name="Goodwin L."/>
            <person name="Nolan M."/>
            <person name="Pitluck S."/>
            <person name="Chertkov O."/>
            <person name="Brettin T.S."/>
            <person name="Han J."/>
            <person name="Larimer F.W."/>
            <person name="Land M.L."/>
            <person name="Hauser L."/>
            <person name="Kyrpides N."/>
            <person name="Wiegel J."/>
        </authorList>
    </citation>
    <scope>NUCLEOTIDE SEQUENCE [LARGE SCALE GENOMIC DNA]</scope>
    <source>
        <strain evidence="4">ATCC BAA-1301 / DSM 18059 / JW/NM-WN-LF</strain>
    </source>
</reference>
<evidence type="ECO:0000313" key="4">
    <source>
        <dbReference type="Proteomes" id="UP000001683"/>
    </source>
</evidence>
<feature type="compositionally biased region" description="Basic and acidic residues" evidence="1">
    <location>
        <begin position="1"/>
        <end position="16"/>
    </location>
</feature>
<evidence type="ECO:0000259" key="2">
    <source>
        <dbReference type="PROSITE" id="PS51677"/>
    </source>
</evidence>
<evidence type="ECO:0000313" key="3">
    <source>
        <dbReference type="EMBL" id="ACB83948.1"/>
    </source>
</evidence>
<evidence type="ECO:0000256" key="1">
    <source>
        <dbReference type="SAM" id="MobiDB-lite"/>
    </source>
</evidence>
<keyword evidence="4" id="KW-1185">Reference proteome</keyword>
<reference evidence="3 4" key="1">
    <citation type="submission" date="2008-04" db="EMBL/GenBank/DDBJ databases">
        <title>Complete sequence of chromosome of Natranaerobius thermophilus JW/NM-WN-LF.</title>
        <authorList>
            <consortium name="US DOE Joint Genome Institute"/>
            <person name="Copeland A."/>
            <person name="Lucas S."/>
            <person name="Lapidus A."/>
            <person name="Glavina del Rio T."/>
            <person name="Dalin E."/>
            <person name="Tice H."/>
            <person name="Bruce D."/>
            <person name="Goodwin L."/>
            <person name="Pitluck S."/>
            <person name="Chertkov O."/>
            <person name="Brettin T."/>
            <person name="Detter J.C."/>
            <person name="Han C."/>
            <person name="Kuske C.R."/>
            <person name="Schmutz J."/>
            <person name="Larimer F."/>
            <person name="Land M."/>
            <person name="Hauser L."/>
            <person name="Kyrpides N."/>
            <person name="Lykidis A."/>
            <person name="Mesbah N.M."/>
            <person name="Wiegel J."/>
        </authorList>
    </citation>
    <scope>NUCLEOTIDE SEQUENCE [LARGE SCALE GENOMIC DNA]</scope>
    <source>
        <strain evidence="4">ATCC BAA-1301 / DSM 18059 / JW/NM-WN-LF</strain>
    </source>
</reference>
<feature type="domain" description="NodB homology" evidence="2">
    <location>
        <begin position="1"/>
        <end position="138"/>
    </location>
</feature>
<dbReference type="Proteomes" id="UP000001683">
    <property type="component" value="Chromosome"/>
</dbReference>
<dbReference type="KEGG" id="nth:Nther_0351"/>
<feature type="region of interest" description="Disordered" evidence="1">
    <location>
        <begin position="1"/>
        <end position="21"/>
    </location>
</feature>
<dbReference type="GO" id="GO:0005975">
    <property type="term" value="P:carbohydrate metabolic process"/>
    <property type="evidence" value="ECO:0007669"/>
    <property type="project" value="InterPro"/>
</dbReference>
<dbReference type="GO" id="GO:0016810">
    <property type="term" value="F:hydrolase activity, acting on carbon-nitrogen (but not peptide) bonds"/>
    <property type="evidence" value="ECO:0007669"/>
    <property type="project" value="InterPro"/>
</dbReference>
<dbReference type="CDD" id="cd10917">
    <property type="entry name" value="CE4_NodB_like_6s_7s"/>
    <property type="match status" value="1"/>
</dbReference>
<name>B2A5B4_NATTJ</name>
<organism evidence="3 4">
    <name type="scientific">Natranaerobius thermophilus (strain ATCC BAA-1301 / DSM 18059 / JW/NM-WN-LF)</name>
    <dbReference type="NCBI Taxonomy" id="457570"/>
    <lineage>
        <taxon>Bacteria</taxon>
        <taxon>Bacillati</taxon>
        <taxon>Bacillota</taxon>
        <taxon>Clostridia</taxon>
        <taxon>Natranaerobiales</taxon>
        <taxon>Natranaerobiaceae</taxon>
        <taxon>Natranaerobius</taxon>
    </lineage>
</organism>
<dbReference type="PROSITE" id="PS51677">
    <property type="entry name" value="NODB"/>
    <property type="match status" value="1"/>
</dbReference>
<dbReference type="PANTHER" id="PTHR10587">
    <property type="entry name" value="GLYCOSYL TRANSFERASE-RELATED"/>
    <property type="match status" value="1"/>
</dbReference>
<dbReference type="InterPro" id="IPR002509">
    <property type="entry name" value="NODB_dom"/>
</dbReference>
<accession>B2A5B4</accession>